<dbReference type="Gene3D" id="1.20.5.170">
    <property type="match status" value="1"/>
</dbReference>
<dbReference type="InterPro" id="IPR050936">
    <property type="entry name" value="AP-1-like"/>
</dbReference>
<feature type="compositionally biased region" description="Low complexity" evidence="9">
    <location>
        <begin position="77"/>
        <end position="87"/>
    </location>
</feature>
<feature type="region of interest" description="Disordered" evidence="9">
    <location>
        <begin position="10"/>
        <end position="36"/>
    </location>
</feature>
<evidence type="ECO:0000256" key="2">
    <source>
        <dbReference type="ARBA" id="ARBA00004123"/>
    </source>
</evidence>
<evidence type="ECO:0000313" key="11">
    <source>
        <dbReference type="EMBL" id="KAF2424253.1"/>
    </source>
</evidence>
<dbReference type="PANTHER" id="PTHR40621">
    <property type="entry name" value="TRANSCRIPTION FACTOR KAPC-RELATED"/>
    <property type="match status" value="1"/>
</dbReference>
<keyword evidence="7" id="KW-0539">Nucleus</keyword>
<name>A0A9P4TUU9_9PEZI</name>
<protein>
    <recommendedName>
        <fullName evidence="8">Putative transcription factor kapC</fullName>
    </recommendedName>
</protein>
<sequence>MSLRDHLLAAQVGQTAAQPSSPTSSHEMHLAQSPNRHIDPAIGGGVAGYPMPITEGSMEDQMSDARKGRRELSTSKRAAQNRAAQRAFRQRKEHYIQTLKDQVKEHHQLEVSYETIQKENFQLRQYIITLQARLLESHTELPPPPESVDLSRPLPALERRAPTATMSSSAINELQAAAAAAAEASEGQGGYRQRESKVPVEGSTTFTTVYSPYTNPSNIPLTRLVNYEAPSSYSEAAFAHSSEHRYY</sequence>
<proteinExistence type="inferred from homology"/>
<keyword evidence="6" id="KW-0804">Transcription</keyword>
<evidence type="ECO:0000256" key="5">
    <source>
        <dbReference type="ARBA" id="ARBA00023125"/>
    </source>
</evidence>
<dbReference type="Proteomes" id="UP000800235">
    <property type="component" value="Unassembled WGS sequence"/>
</dbReference>
<gene>
    <name evidence="11" type="ORF">EJ08DRAFT_420639</name>
</gene>
<evidence type="ECO:0000313" key="12">
    <source>
        <dbReference type="Proteomes" id="UP000800235"/>
    </source>
</evidence>
<keyword evidence="12" id="KW-1185">Reference proteome</keyword>
<dbReference type="SUPFAM" id="SSF57959">
    <property type="entry name" value="Leucine zipper domain"/>
    <property type="match status" value="1"/>
</dbReference>
<dbReference type="OrthoDB" id="2593073at2759"/>
<dbReference type="InterPro" id="IPR046347">
    <property type="entry name" value="bZIP_sf"/>
</dbReference>
<comment type="function">
    <text evidence="1">Putative transcription factor.</text>
</comment>
<feature type="compositionally biased region" description="Basic and acidic residues" evidence="9">
    <location>
        <begin position="63"/>
        <end position="74"/>
    </location>
</feature>
<evidence type="ECO:0000256" key="6">
    <source>
        <dbReference type="ARBA" id="ARBA00023163"/>
    </source>
</evidence>
<feature type="domain" description="BZIP" evidence="10">
    <location>
        <begin position="76"/>
        <end position="91"/>
    </location>
</feature>
<organism evidence="11 12">
    <name type="scientific">Tothia fuscella</name>
    <dbReference type="NCBI Taxonomy" id="1048955"/>
    <lineage>
        <taxon>Eukaryota</taxon>
        <taxon>Fungi</taxon>
        <taxon>Dikarya</taxon>
        <taxon>Ascomycota</taxon>
        <taxon>Pezizomycotina</taxon>
        <taxon>Dothideomycetes</taxon>
        <taxon>Pleosporomycetidae</taxon>
        <taxon>Venturiales</taxon>
        <taxon>Cylindrosympodiaceae</taxon>
        <taxon>Tothia</taxon>
    </lineage>
</organism>
<evidence type="ECO:0000256" key="4">
    <source>
        <dbReference type="ARBA" id="ARBA00023015"/>
    </source>
</evidence>
<dbReference type="EMBL" id="MU007076">
    <property type="protein sequence ID" value="KAF2424253.1"/>
    <property type="molecule type" value="Genomic_DNA"/>
</dbReference>
<accession>A0A9P4TUU9</accession>
<evidence type="ECO:0000256" key="1">
    <source>
        <dbReference type="ARBA" id="ARBA00004049"/>
    </source>
</evidence>
<dbReference type="PANTHER" id="PTHR40621:SF11">
    <property type="entry name" value="TRANSCRIPTION FACTOR KAPC-RELATED"/>
    <property type="match status" value="1"/>
</dbReference>
<feature type="region of interest" description="Disordered" evidence="9">
    <location>
        <begin position="56"/>
        <end position="89"/>
    </location>
</feature>
<comment type="subcellular location">
    <subcellularLocation>
        <location evidence="2">Nucleus</location>
    </subcellularLocation>
</comment>
<dbReference type="GO" id="GO:0000976">
    <property type="term" value="F:transcription cis-regulatory region binding"/>
    <property type="evidence" value="ECO:0007669"/>
    <property type="project" value="InterPro"/>
</dbReference>
<comment type="caution">
    <text evidence="11">The sequence shown here is derived from an EMBL/GenBank/DDBJ whole genome shotgun (WGS) entry which is preliminary data.</text>
</comment>
<evidence type="ECO:0000256" key="7">
    <source>
        <dbReference type="ARBA" id="ARBA00023242"/>
    </source>
</evidence>
<dbReference type="PROSITE" id="PS00036">
    <property type="entry name" value="BZIP_BASIC"/>
    <property type="match status" value="1"/>
</dbReference>
<dbReference type="GO" id="GO:0090575">
    <property type="term" value="C:RNA polymerase II transcription regulator complex"/>
    <property type="evidence" value="ECO:0007669"/>
    <property type="project" value="TreeGrafter"/>
</dbReference>
<comment type="similarity">
    <text evidence="3">Belongs to the bZIP family.</text>
</comment>
<dbReference type="AlphaFoldDB" id="A0A9P4TUU9"/>
<keyword evidence="4" id="KW-0805">Transcription regulation</keyword>
<dbReference type="InterPro" id="IPR004827">
    <property type="entry name" value="bZIP"/>
</dbReference>
<evidence type="ECO:0000259" key="10">
    <source>
        <dbReference type="PROSITE" id="PS00036"/>
    </source>
</evidence>
<evidence type="ECO:0000256" key="8">
    <source>
        <dbReference type="ARBA" id="ARBA00044067"/>
    </source>
</evidence>
<dbReference type="Pfam" id="PF00170">
    <property type="entry name" value="bZIP_1"/>
    <property type="match status" value="1"/>
</dbReference>
<reference evidence="11" key="1">
    <citation type="journal article" date="2020" name="Stud. Mycol.">
        <title>101 Dothideomycetes genomes: a test case for predicting lifestyles and emergence of pathogens.</title>
        <authorList>
            <person name="Haridas S."/>
            <person name="Albert R."/>
            <person name="Binder M."/>
            <person name="Bloem J."/>
            <person name="Labutti K."/>
            <person name="Salamov A."/>
            <person name="Andreopoulos B."/>
            <person name="Baker S."/>
            <person name="Barry K."/>
            <person name="Bills G."/>
            <person name="Bluhm B."/>
            <person name="Cannon C."/>
            <person name="Castanera R."/>
            <person name="Culley D."/>
            <person name="Daum C."/>
            <person name="Ezra D."/>
            <person name="Gonzalez J."/>
            <person name="Henrissat B."/>
            <person name="Kuo A."/>
            <person name="Liang C."/>
            <person name="Lipzen A."/>
            <person name="Lutzoni F."/>
            <person name="Magnuson J."/>
            <person name="Mondo S."/>
            <person name="Nolan M."/>
            <person name="Ohm R."/>
            <person name="Pangilinan J."/>
            <person name="Park H.-J."/>
            <person name="Ramirez L."/>
            <person name="Alfaro M."/>
            <person name="Sun H."/>
            <person name="Tritt A."/>
            <person name="Yoshinaga Y."/>
            <person name="Zwiers L.-H."/>
            <person name="Turgeon B."/>
            <person name="Goodwin S."/>
            <person name="Spatafora J."/>
            <person name="Crous P."/>
            <person name="Grigoriev I."/>
        </authorList>
    </citation>
    <scope>NUCLEOTIDE SEQUENCE</scope>
    <source>
        <strain evidence="11">CBS 130266</strain>
    </source>
</reference>
<evidence type="ECO:0000256" key="3">
    <source>
        <dbReference type="ARBA" id="ARBA00007163"/>
    </source>
</evidence>
<feature type="compositionally biased region" description="Polar residues" evidence="9">
    <location>
        <begin position="12"/>
        <end position="25"/>
    </location>
</feature>
<dbReference type="GO" id="GO:0001228">
    <property type="term" value="F:DNA-binding transcription activator activity, RNA polymerase II-specific"/>
    <property type="evidence" value="ECO:0007669"/>
    <property type="project" value="TreeGrafter"/>
</dbReference>
<keyword evidence="5" id="KW-0238">DNA-binding</keyword>
<evidence type="ECO:0000256" key="9">
    <source>
        <dbReference type="SAM" id="MobiDB-lite"/>
    </source>
</evidence>